<evidence type="ECO:0000313" key="1">
    <source>
        <dbReference type="EMBL" id="KFA92885.1"/>
    </source>
</evidence>
<name>A0A084SWQ0_9BACT</name>
<accession>A0A084SWQ0</accession>
<gene>
    <name evidence="1" type="ORF">Q664_12605</name>
</gene>
<reference evidence="1 2" key="1">
    <citation type="submission" date="2014-07" db="EMBL/GenBank/DDBJ databases">
        <title>Draft Genome Sequence of Gephyronic Acid Producer, Cystobacter violaceus Strain Cb vi76.</title>
        <authorList>
            <person name="Stevens D.C."/>
            <person name="Young J."/>
            <person name="Carmichael R."/>
            <person name="Tan J."/>
            <person name="Taylor R.E."/>
        </authorList>
    </citation>
    <scope>NUCLEOTIDE SEQUENCE [LARGE SCALE GENOMIC DNA]</scope>
    <source>
        <strain evidence="1 2">Cb vi76</strain>
    </source>
</reference>
<dbReference type="Proteomes" id="UP000028547">
    <property type="component" value="Unassembled WGS sequence"/>
</dbReference>
<dbReference type="RefSeq" id="WP_043393950.1">
    <property type="nucleotide sequence ID" value="NZ_JPMI01000077.1"/>
</dbReference>
<proteinExistence type="predicted"/>
<comment type="caution">
    <text evidence="1">The sequence shown here is derived from an EMBL/GenBank/DDBJ whole genome shotgun (WGS) entry which is preliminary data.</text>
</comment>
<dbReference type="AlphaFoldDB" id="A0A084SWQ0"/>
<organism evidence="1 2">
    <name type="scientific">Archangium violaceum Cb vi76</name>
    <dbReference type="NCBI Taxonomy" id="1406225"/>
    <lineage>
        <taxon>Bacteria</taxon>
        <taxon>Pseudomonadati</taxon>
        <taxon>Myxococcota</taxon>
        <taxon>Myxococcia</taxon>
        <taxon>Myxococcales</taxon>
        <taxon>Cystobacterineae</taxon>
        <taxon>Archangiaceae</taxon>
        <taxon>Archangium</taxon>
    </lineage>
</organism>
<evidence type="ECO:0000313" key="2">
    <source>
        <dbReference type="Proteomes" id="UP000028547"/>
    </source>
</evidence>
<evidence type="ECO:0008006" key="3">
    <source>
        <dbReference type="Google" id="ProtNLM"/>
    </source>
</evidence>
<sequence>MRPIDICTAVLVTTGNRALREPAKARWDAVEELLGLRLRPHSPFDSRVTFVDVGGEHVSFEEWLENRPAPSARLWLAPFPQTPSSDSSLQGLPEDIHEAIDSGGLGFLVYSDGQRLERFVPREIQPLTYEISGPQLHAFILGRGHPSALFEVLATELGVAPEALLGHIASLSPDDLQDVIPRFMSSGSDVEYAASGDAGPDSADVETWNAFFSPSPASSSLSFEFLYAGPGIESDLERDLDSARTELASSLEAVQAFSHAHSLRSWEKHFRRALLRLSLEPQPLEDLVELLLLNGLPTPAIQLALCAASSDVFGGMGSWNDMSFEGQDHERYIALSDRLFSSTRTALRTSLNSSAG</sequence>
<dbReference type="EMBL" id="JPMI01000077">
    <property type="protein sequence ID" value="KFA92885.1"/>
    <property type="molecule type" value="Genomic_DNA"/>
</dbReference>
<protein>
    <recommendedName>
        <fullName evidence="3">DUF4123 domain-containing protein</fullName>
    </recommendedName>
</protein>